<protein>
    <recommendedName>
        <fullName evidence="3">PH domain-containing protein</fullName>
    </recommendedName>
</protein>
<name>A0A1C4YQY3_9ACTN</name>
<proteinExistence type="predicted"/>
<evidence type="ECO:0008006" key="3">
    <source>
        <dbReference type="Google" id="ProtNLM"/>
    </source>
</evidence>
<reference evidence="2" key="1">
    <citation type="submission" date="2016-06" db="EMBL/GenBank/DDBJ databases">
        <authorList>
            <person name="Varghese N."/>
            <person name="Submissions Spin"/>
        </authorList>
    </citation>
    <scope>NUCLEOTIDE SEQUENCE [LARGE SCALE GENOMIC DNA]</scope>
    <source>
        <strain evidence="2">DSM 45160</strain>
    </source>
</reference>
<dbReference type="Proteomes" id="UP000198224">
    <property type="component" value="Chromosome I"/>
</dbReference>
<dbReference type="AlphaFoldDB" id="A0A1C4YQY3"/>
<accession>A0A1C4YQY3</accession>
<dbReference type="EMBL" id="LT607409">
    <property type="protein sequence ID" value="SCF23088.1"/>
    <property type="molecule type" value="Genomic_DNA"/>
</dbReference>
<evidence type="ECO:0000313" key="1">
    <source>
        <dbReference type="EMBL" id="SCF23088.1"/>
    </source>
</evidence>
<gene>
    <name evidence="1" type="ORF">GA0070612_5106</name>
</gene>
<keyword evidence="2" id="KW-1185">Reference proteome</keyword>
<organism evidence="1 2">
    <name type="scientific">Micromonospora chokoriensis</name>
    <dbReference type="NCBI Taxonomy" id="356851"/>
    <lineage>
        <taxon>Bacteria</taxon>
        <taxon>Bacillati</taxon>
        <taxon>Actinomycetota</taxon>
        <taxon>Actinomycetes</taxon>
        <taxon>Micromonosporales</taxon>
        <taxon>Micromonosporaceae</taxon>
        <taxon>Micromonospora</taxon>
    </lineage>
</organism>
<evidence type="ECO:0000313" key="2">
    <source>
        <dbReference type="Proteomes" id="UP000198224"/>
    </source>
</evidence>
<sequence>MVDGGFSTRGGVAYVDPGLRSWGQGSQPYRSATWPFARLRVGASGITVSSLFGDFRVTRTNLVSISRIGRIPVLADGVKFVRNDHDEAVIFWAFRAGTVVDELRRRAWTVEGSP</sequence>